<proteinExistence type="predicted"/>
<dbReference type="AlphaFoldDB" id="A0A521CSQ5"/>
<keyword evidence="2" id="KW-1185">Reference proteome</keyword>
<dbReference type="Proteomes" id="UP000315971">
    <property type="component" value="Unassembled WGS sequence"/>
</dbReference>
<evidence type="ECO:0000313" key="2">
    <source>
        <dbReference type="Proteomes" id="UP000315971"/>
    </source>
</evidence>
<evidence type="ECO:0000313" key="1">
    <source>
        <dbReference type="EMBL" id="SMO62415.1"/>
    </source>
</evidence>
<organism evidence="1 2">
    <name type="scientific">Solitalea koreensis</name>
    <dbReference type="NCBI Taxonomy" id="543615"/>
    <lineage>
        <taxon>Bacteria</taxon>
        <taxon>Pseudomonadati</taxon>
        <taxon>Bacteroidota</taxon>
        <taxon>Sphingobacteriia</taxon>
        <taxon>Sphingobacteriales</taxon>
        <taxon>Sphingobacteriaceae</taxon>
        <taxon>Solitalea</taxon>
    </lineage>
</organism>
<gene>
    <name evidence="1" type="ORF">SAMN06265350_104328</name>
</gene>
<sequence>MDKKLRLIVALQEAALEIRNNSSYQWGHMGSCNCGFLVQKLTNLDKGKIHQMAMVREGDWREQLEEYCPNSGYPIDHLIFDLLQFGLTTQELAHLERLSDPRILNCIGTEGGKLNFNDSEHAALYMSTWANMLVDQYSNSVDLIKLGFLHNQSA</sequence>
<dbReference type="OrthoDB" id="197037at2"/>
<dbReference type="RefSeq" id="WP_142603417.1">
    <property type="nucleotide sequence ID" value="NZ_FXSZ01000004.1"/>
</dbReference>
<dbReference type="EMBL" id="FXSZ01000004">
    <property type="protein sequence ID" value="SMO62415.1"/>
    <property type="molecule type" value="Genomic_DNA"/>
</dbReference>
<protein>
    <submittedName>
        <fullName evidence="1">Uncharacterized protein</fullName>
    </submittedName>
</protein>
<reference evidence="1 2" key="1">
    <citation type="submission" date="2017-05" db="EMBL/GenBank/DDBJ databases">
        <authorList>
            <person name="Varghese N."/>
            <person name="Submissions S."/>
        </authorList>
    </citation>
    <scope>NUCLEOTIDE SEQUENCE [LARGE SCALE GENOMIC DNA]</scope>
    <source>
        <strain evidence="1 2">DSM 21342</strain>
    </source>
</reference>
<accession>A0A521CSQ5</accession>
<name>A0A521CSQ5_9SPHI</name>